<dbReference type="InterPro" id="IPR050802">
    <property type="entry name" value="EF-GSTs"/>
</dbReference>
<reference evidence="6" key="1">
    <citation type="submission" date="2023-08" db="EMBL/GenBank/DDBJ databases">
        <title>Draft sequence of the Babesia gibsoni genome.</title>
        <authorList>
            <person name="Yamagishi J.Y."/>
            <person name="Xuan X.X."/>
        </authorList>
    </citation>
    <scope>NUCLEOTIDE SEQUENCE</scope>
    <source>
        <strain evidence="6">Azabu</strain>
    </source>
</reference>
<protein>
    <recommendedName>
        <fullName evidence="8">Elongation factor 1-gamma</fullName>
    </recommendedName>
</protein>
<dbReference type="Proteomes" id="UP001230268">
    <property type="component" value="Unassembled WGS sequence"/>
</dbReference>
<keyword evidence="2 3" id="KW-0648">Protein biosynthesis</keyword>
<feature type="domain" description="EF-1-gamma C-terminal" evidence="4">
    <location>
        <begin position="195"/>
        <end position="362"/>
    </location>
</feature>
<dbReference type="SMART" id="SM01183">
    <property type="entry name" value="EF1G"/>
    <property type="match status" value="1"/>
</dbReference>
<dbReference type="PROSITE" id="PS50405">
    <property type="entry name" value="GST_CTER"/>
    <property type="match status" value="1"/>
</dbReference>
<keyword evidence="7" id="KW-1185">Reference proteome</keyword>
<dbReference type="PANTHER" id="PTHR43986:SF1">
    <property type="entry name" value="ELONGATION FACTOR 1-GAMMA"/>
    <property type="match status" value="1"/>
</dbReference>
<evidence type="ECO:0000259" key="5">
    <source>
        <dbReference type="PROSITE" id="PS50405"/>
    </source>
</evidence>
<evidence type="ECO:0000313" key="6">
    <source>
        <dbReference type="EMBL" id="KAK1442525.1"/>
    </source>
</evidence>
<dbReference type="Pfam" id="PF14497">
    <property type="entry name" value="GST_C_3"/>
    <property type="match status" value="1"/>
</dbReference>
<proteinExistence type="predicted"/>
<dbReference type="InterPro" id="IPR036433">
    <property type="entry name" value="EF1B_G_C_sf"/>
</dbReference>
<dbReference type="InterPro" id="IPR010987">
    <property type="entry name" value="Glutathione-S-Trfase_C-like"/>
</dbReference>
<dbReference type="Gene3D" id="1.20.1050.130">
    <property type="match status" value="1"/>
</dbReference>
<dbReference type="EMBL" id="JAVEPI010000003">
    <property type="protein sequence ID" value="KAK1442525.1"/>
    <property type="molecule type" value="Genomic_DNA"/>
</dbReference>
<dbReference type="AlphaFoldDB" id="A0AAD8LRX4"/>
<dbReference type="InterPro" id="IPR001662">
    <property type="entry name" value="EF1B_G_C"/>
</dbReference>
<dbReference type="InterPro" id="IPR004046">
    <property type="entry name" value="GST_C"/>
</dbReference>
<dbReference type="SUPFAM" id="SSF47616">
    <property type="entry name" value="GST C-terminal domain-like"/>
    <property type="match status" value="1"/>
</dbReference>
<sequence length="362" mass="40295">MKVIGVGFQDLGTKNVLAAAAFFKVNLDFELAKGVCCGSPGKKNAFGEIKLAVSLDAGSPPHGNFCGHISICRHFMELKKKGDTPADLLVRSDTTSWLEFFNERLDFGSRCKTVTKVDAEATSELAKTVRAINAFLTQHTYLVGEVLSVADIVCVVTLDHLVANEKLDQGYLEKDLRSLARFRRTVKASDEFVAFEKKLAALQAGGAAPESAFVIDTWKKTYSNCKGDLEKEVMPWLWDNVDLDNWTFYFMKYNKLPDECTTDITTSNMLSGFLQRFEPEFRRLSFGVINVMGTAGSFDIQGVWLIKGKELPPSVTEHPSFEFHTFDKLDIKNDSDKKLVTDYFCAEDSIGGVAIADAKVWK</sequence>
<dbReference type="GO" id="GO:0005634">
    <property type="term" value="C:nucleus"/>
    <property type="evidence" value="ECO:0007669"/>
    <property type="project" value="TreeGrafter"/>
</dbReference>
<organism evidence="6 7">
    <name type="scientific">Babesia gibsoni</name>
    <dbReference type="NCBI Taxonomy" id="33632"/>
    <lineage>
        <taxon>Eukaryota</taxon>
        <taxon>Sar</taxon>
        <taxon>Alveolata</taxon>
        <taxon>Apicomplexa</taxon>
        <taxon>Aconoidasida</taxon>
        <taxon>Piroplasmida</taxon>
        <taxon>Babesiidae</taxon>
        <taxon>Babesia</taxon>
    </lineage>
</organism>
<dbReference type="SUPFAM" id="SSF89942">
    <property type="entry name" value="eEF1-gamma domain"/>
    <property type="match status" value="1"/>
</dbReference>
<feature type="domain" description="GST C-terminal" evidence="5">
    <location>
        <begin position="87"/>
        <end position="213"/>
    </location>
</feature>
<dbReference type="PANTHER" id="PTHR43986">
    <property type="entry name" value="ELONGATION FACTOR 1-GAMMA"/>
    <property type="match status" value="1"/>
</dbReference>
<keyword evidence="1 3" id="KW-0251">Elongation factor</keyword>
<dbReference type="InterPro" id="IPR036282">
    <property type="entry name" value="Glutathione-S-Trfase_C_sf"/>
</dbReference>
<evidence type="ECO:0000259" key="4">
    <source>
        <dbReference type="PROSITE" id="PS50040"/>
    </source>
</evidence>
<dbReference type="PROSITE" id="PS50040">
    <property type="entry name" value="EF1G_C"/>
    <property type="match status" value="1"/>
</dbReference>
<name>A0AAD8LRX4_BABGI</name>
<dbReference type="GO" id="GO:0005737">
    <property type="term" value="C:cytoplasm"/>
    <property type="evidence" value="ECO:0007669"/>
    <property type="project" value="TreeGrafter"/>
</dbReference>
<evidence type="ECO:0000313" key="7">
    <source>
        <dbReference type="Proteomes" id="UP001230268"/>
    </source>
</evidence>
<comment type="caution">
    <text evidence="6">The sequence shown here is derived from an EMBL/GenBank/DDBJ whole genome shotgun (WGS) entry which is preliminary data.</text>
</comment>
<evidence type="ECO:0000256" key="3">
    <source>
        <dbReference type="PROSITE-ProRule" id="PRU00519"/>
    </source>
</evidence>
<evidence type="ECO:0008006" key="8">
    <source>
        <dbReference type="Google" id="ProtNLM"/>
    </source>
</evidence>
<evidence type="ECO:0000256" key="2">
    <source>
        <dbReference type="ARBA" id="ARBA00022917"/>
    </source>
</evidence>
<dbReference type="Pfam" id="PF00647">
    <property type="entry name" value="EF1G"/>
    <property type="match status" value="1"/>
</dbReference>
<dbReference type="Gene3D" id="3.30.70.1010">
    <property type="entry name" value="Translation elongation factor EF1B, gamma chain, conserved domain"/>
    <property type="match status" value="1"/>
</dbReference>
<accession>A0AAD8LRX4</accession>
<dbReference type="GO" id="GO:0003746">
    <property type="term" value="F:translation elongation factor activity"/>
    <property type="evidence" value="ECO:0007669"/>
    <property type="project" value="UniProtKB-UniRule"/>
</dbReference>
<evidence type="ECO:0000256" key="1">
    <source>
        <dbReference type="ARBA" id="ARBA00022768"/>
    </source>
</evidence>
<gene>
    <name evidence="6" type="ORF">BgAZ_300430</name>
</gene>